<sequence>MIPVFLRRHETPAFGVPGRRLRLSSFFFVIFVDMVGQVETRDESARHRAASRARSKPARRRAPTTSEIAGCDAPGAPEPPERRALRCQSQSHGPTTREFRPSNRRGSLNIPRHEPERPHEHLTRALREIAAAGQGNRTAGMPVCMGACIAYTKELRRVSWPPKFWPDLPARYDGHGNPTEFLQLYIVSIEAARGVEKVLVNWFPMALKDIARSWLMNLPEESVSSRENPCQHFVANFKPTADSHSTLNDLRQEKGETMYQFMQRFSQVRNKIPMISQASIISPFTEGVTDPQMREKLAMHDELESTTELFSMADKCAKAEAGGC</sequence>
<feature type="domain" description="Retrotransposon gag" evidence="2">
    <location>
        <begin position="203"/>
        <end position="289"/>
    </location>
</feature>
<dbReference type="EMBL" id="JAUUTY010000004">
    <property type="protein sequence ID" value="KAK1647396.1"/>
    <property type="molecule type" value="Genomic_DNA"/>
</dbReference>
<evidence type="ECO:0000313" key="4">
    <source>
        <dbReference type="Proteomes" id="UP001231189"/>
    </source>
</evidence>
<proteinExistence type="predicted"/>
<evidence type="ECO:0000259" key="2">
    <source>
        <dbReference type="Pfam" id="PF03732"/>
    </source>
</evidence>
<dbReference type="PANTHER" id="PTHR33223">
    <property type="entry name" value="CCHC-TYPE DOMAIN-CONTAINING PROTEIN"/>
    <property type="match status" value="1"/>
</dbReference>
<dbReference type="Proteomes" id="UP001231189">
    <property type="component" value="Unassembled WGS sequence"/>
</dbReference>
<dbReference type="InterPro" id="IPR005162">
    <property type="entry name" value="Retrotrans_gag_dom"/>
</dbReference>
<dbReference type="AlphaFoldDB" id="A0AAD8S9M6"/>
<feature type="compositionally biased region" description="Basic residues" evidence="1">
    <location>
        <begin position="47"/>
        <end position="62"/>
    </location>
</feature>
<evidence type="ECO:0000313" key="3">
    <source>
        <dbReference type="EMBL" id="KAK1647396.1"/>
    </source>
</evidence>
<gene>
    <name evidence="3" type="ORF">QYE76_065201</name>
</gene>
<dbReference type="PANTHER" id="PTHR33223:SF8">
    <property type="entry name" value="OS04G0172440 PROTEIN"/>
    <property type="match status" value="1"/>
</dbReference>
<reference evidence="3" key="1">
    <citation type="submission" date="2023-07" db="EMBL/GenBank/DDBJ databases">
        <title>A chromosome-level genome assembly of Lolium multiflorum.</title>
        <authorList>
            <person name="Chen Y."/>
            <person name="Copetti D."/>
            <person name="Kolliker R."/>
            <person name="Studer B."/>
        </authorList>
    </citation>
    <scope>NUCLEOTIDE SEQUENCE</scope>
    <source>
        <strain evidence="3">02402/16</strain>
        <tissue evidence="3">Leaf</tissue>
    </source>
</reference>
<accession>A0AAD8S9M6</accession>
<evidence type="ECO:0000256" key="1">
    <source>
        <dbReference type="SAM" id="MobiDB-lite"/>
    </source>
</evidence>
<organism evidence="3 4">
    <name type="scientific">Lolium multiflorum</name>
    <name type="common">Italian ryegrass</name>
    <name type="synonym">Lolium perenne subsp. multiflorum</name>
    <dbReference type="NCBI Taxonomy" id="4521"/>
    <lineage>
        <taxon>Eukaryota</taxon>
        <taxon>Viridiplantae</taxon>
        <taxon>Streptophyta</taxon>
        <taxon>Embryophyta</taxon>
        <taxon>Tracheophyta</taxon>
        <taxon>Spermatophyta</taxon>
        <taxon>Magnoliopsida</taxon>
        <taxon>Liliopsida</taxon>
        <taxon>Poales</taxon>
        <taxon>Poaceae</taxon>
        <taxon>BOP clade</taxon>
        <taxon>Pooideae</taxon>
        <taxon>Poodae</taxon>
        <taxon>Poeae</taxon>
        <taxon>Poeae Chloroplast Group 2 (Poeae type)</taxon>
        <taxon>Loliodinae</taxon>
        <taxon>Loliinae</taxon>
        <taxon>Lolium</taxon>
    </lineage>
</organism>
<feature type="region of interest" description="Disordered" evidence="1">
    <location>
        <begin position="39"/>
        <end position="118"/>
    </location>
</feature>
<protein>
    <recommendedName>
        <fullName evidence="2">Retrotransposon gag domain-containing protein</fullName>
    </recommendedName>
</protein>
<dbReference type="Pfam" id="PF03732">
    <property type="entry name" value="Retrotrans_gag"/>
    <property type="match status" value="1"/>
</dbReference>
<keyword evidence="4" id="KW-1185">Reference proteome</keyword>
<comment type="caution">
    <text evidence="3">The sequence shown here is derived from an EMBL/GenBank/DDBJ whole genome shotgun (WGS) entry which is preliminary data.</text>
</comment>
<name>A0AAD8S9M6_LOLMU</name>